<reference evidence="10" key="1">
    <citation type="submission" date="2016-04" db="EMBL/GenBank/DDBJ databases">
        <title>Comparative genomics of biotechnologically important yeasts.</title>
        <authorList>
            <consortium name="DOE Joint Genome Institute"/>
            <person name="Riley R."/>
            <person name="Haridas S."/>
            <person name="Wolfe K.H."/>
            <person name="Lopes M.R."/>
            <person name="Hittinger C.T."/>
            <person name="Goker M."/>
            <person name="Salamov A."/>
            <person name="Wisecaver J."/>
            <person name="Long T.M."/>
            <person name="Aerts A.L."/>
            <person name="Barry K."/>
            <person name="Choi C."/>
            <person name="Clum A."/>
            <person name="Coughlan A.Y."/>
            <person name="Deshpande S."/>
            <person name="Douglass A.P."/>
            <person name="Hanson S.J."/>
            <person name="Klenk H.-P."/>
            <person name="Labutti K."/>
            <person name="Lapidus A."/>
            <person name="Lindquist E."/>
            <person name="Lipzen A."/>
            <person name="Meier-Kolthoff J.P."/>
            <person name="Ohm R.A."/>
            <person name="Otillar R.P."/>
            <person name="Pangilinan J."/>
            <person name="Peng Y."/>
            <person name="Rokas A."/>
            <person name="Rosa C.A."/>
            <person name="Scheuner C."/>
            <person name="Sibirny A.A."/>
            <person name="Slot J.C."/>
            <person name="Stielow J.B."/>
            <person name="Sun H."/>
            <person name="Kurtzman C.P."/>
            <person name="Blackwell M."/>
            <person name="Grigoriev I.V."/>
            <person name="Jeffries T.W."/>
        </authorList>
    </citation>
    <scope>NUCLEOTIDE SEQUENCE [LARGE SCALE GENOMIC DNA]</scope>
    <source>
        <strain evidence="10">NRRL YB-2248</strain>
    </source>
</reference>
<accession>A0A1E4SZZ9</accession>
<evidence type="ECO:0000256" key="4">
    <source>
        <dbReference type="ARBA" id="ARBA00018463"/>
    </source>
</evidence>
<dbReference type="GO" id="GO:0006612">
    <property type="term" value="P:protein targeting to membrane"/>
    <property type="evidence" value="ECO:0007669"/>
    <property type="project" value="TreeGrafter"/>
</dbReference>
<evidence type="ECO:0000256" key="2">
    <source>
        <dbReference type="ARBA" id="ARBA00007732"/>
    </source>
</evidence>
<dbReference type="Proteomes" id="UP000094801">
    <property type="component" value="Unassembled WGS sequence"/>
</dbReference>
<dbReference type="OrthoDB" id="5377273at2759"/>
<dbReference type="InterPro" id="IPR019383">
    <property type="entry name" value="Golgin_A_7/ERF4"/>
</dbReference>
<evidence type="ECO:0000313" key="10">
    <source>
        <dbReference type="Proteomes" id="UP000094801"/>
    </source>
</evidence>
<dbReference type="InterPro" id="IPR051371">
    <property type="entry name" value="Ras_palmitoyltransferase"/>
</dbReference>
<dbReference type="Pfam" id="PF10256">
    <property type="entry name" value="Erf4"/>
    <property type="match status" value="1"/>
</dbReference>
<keyword evidence="7" id="KW-0812">Transmembrane</keyword>
<evidence type="ECO:0000256" key="1">
    <source>
        <dbReference type="ARBA" id="ARBA00004406"/>
    </source>
</evidence>
<dbReference type="EMBL" id="KV453854">
    <property type="protein sequence ID" value="ODV85095.1"/>
    <property type="molecule type" value="Genomic_DNA"/>
</dbReference>
<keyword evidence="6 7" id="KW-0472">Membrane</keyword>
<dbReference type="GO" id="GO:0031211">
    <property type="term" value="C:endoplasmic reticulum palmitoyltransferase complex"/>
    <property type="evidence" value="ECO:0007669"/>
    <property type="project" value="TreeGrafter"/>
</dbReference>
<dbReference type="PANTHER" id="PTHR13254:SF0">
    <property type="entry name" value="GOLGIN SUBFAMILY A MEMBER 7_ERF4 DOMAIN-CONTAINING PROTEIN"/>
    <property type="match status" value="1"/>
</dbReference>
<evidence type="ECO:0000256" key="7">
    <source>
        <dbReference type="SAM" id="Phobius"/>
    </source>
</evidence>
<comment type="subcellular location">
    <subcellularLocation>
        <location evidence="1">Endoplasmic reticulum membrane</location>
        <topology evidence="1">Peripheral membrane protein</topology>
    </subcellularLocation>
</comment>
<dbReference type="STRING" id="983967.A0A1E4SZZ9"/>
<protein>
    <recommendedName>
        <fullName evidence="4">Ras modification protein ERF4</fullName>
    </recommendedName>
</protein>
<evidence type="ECO:0000313" key="9">
    <source>
        <dbReference type="EMBL" id="ODV85095.1"/>
    </source>
</evidence>
<feature type="domain" description="Golgin subfamily A member 7/ERF4" evidence="8">
    <location>
        <begin position="46"/>
        <end position="191"/>
    </location>
</feature>
<organism evidence="9 10">
    <name type="scientific">[Candida] arabinofermentans NRRL YB-2248</name>
    <dbReference type="NCBI Taxonomy" id="983967"/>
    <lineage>
        <taxon>Eukaryota</taxon>
        <taxon>Fungi</taxon>
        <taxon>Dikarya</taxon>
        <taxon>Ascomycota</taxon>
        <taxon>Saccharomycotina</taxon>
        <taxon>Pichiomycetes</taxon>
        <taxon>Pichiales</taxon>
        <taxon>Pichiaceae</taxon>
        <taxon>Ogataea</taxon>
        <taxon>Ogataea/Candida clade</taxon>
    </lineage>
</organism>
<dbReference type="PANTHER" id="PTHR13254">
    <property type="entry name" value="GOLGI AUTOANTIGEN, GOLGIN SUBFAMILY A, 7"/>
    <property type="match status" value="1"/>
</dbReference>
<gene>
    <name evidence="9" type="ORF">CANARDRAFT_28805</name>
</gene>
<evidence type="ECO:0000256" key="5">
    <source>
        <dbReference type="ARBA" id="ARBA00022824"/>
    </source>
</evidence>
<evidence type="ECO:0000256" key="6">
    <source>
        <dbReference type="ARBA" id="ARBA00023136"/>
    </source>
</evidence>
<feature type="transmembrane region" description="Helical" evidence="7">
    <location>
        <begin position="130"/>
        <end position="149"/>
    </location>
</feature>
<dbReference type="AlphaFoldDB" id="A0A1E4SZZ9"/>
<keyword evidence="10" id="KW-1185">Reference proteome</keyword>
<dbReference type="GO" id="GO:0005789">
    <property type="term" value="C:endoplasmic reticulum membrane"/>
    <property type="evidence" value="ECO:0007669"/>
    <property type="project" value="UniProtKB-SubCell"/>
</dbReference>
<name>A0A1E4SZZ9_9ASCO</name>
<keyword evidence="7" id="KW-1133">Transmembrane helix</keyword>
<comment type="similarity">
    <text evidence="2">Belongs to the ERF4 family.</text>
</comment>
<evidence type="ECO:0000259" key="8">
    <source>
        <dbReference type="Pfam" id="PF10256"/>
    </source>
</evidence>
<keyword evidence="5" id="KW-0256">Endoplasmic reticulum</keyword>
<proteinExistence type="inferred from homology"/>
<sequence length="203" mass="23620">MSDADAQPKFFNYHEYRQSYQYNLTPYITTHFPNVYEPSNADTTRIVRVPRVAEVDHPRFSTAIPGTEPGAILPSEQQESLFFKPVKEIDGQWYSESSISPLTLYLDQETFEKIVTKVNEYLESQYKASLFWIIYMIFDLLTFGLFRFLRFGKRSGDELEDYVEKLNKDFLNEDKPIRLVSPRLSGYLSLDFIIPTPKGPSGL</sequence>
<comment type="subunit">
    <text evidence="3">Interacts with ERF2.</text>
</comment>
<evidence type="ECO:0000256" key="3">
    <source>
        <dbReference type="ARBA" id="ARBA00011396"/>
    </source>
</evidence>